<evidence type="ECO:0000259" key="18">
    <source>
        <dbReference type="Pfam" id="PF02852"/>
    </source>
</evidence>
<dbReference type="PANTHER" id="PTHR22912:SF151">
    <property type="entry name" value="DIHYDROLIPOYL DEHYDROGENASE, MITOCHONDRIAL"/>
    <property type="match status" value="1"/>
</dbReference>
<evidence type="ECO:0000256" key="1">
    <source>
        <dbReference type="ARBA" id="ARBA00001974"/>
    </source>
</evidence>
<dbReference type="Gene3D" id="3.50.50.60">
    <property type="entry name" value="FAD/NAD(P)-binding domain"/>
    <property type="match status" value="2"/>
</dbReference>
<dbReference type="Proteomes" id="UP000009376">
    <property type="component" value="Unassembled WGS sequence"/>
</dbReference>
<keyword evidence="12" id="KW-0520">NAD</keyword>
<evidence type="ECO:0000256" key="11">
    <source>
        <dbReference type="ARBA" id="ARBA00023002"/>
    </source>
</evidence>
<evidence type="ECO:0000313" key="21">
    <source>
        <dbReference type="Proteomes" id="UP000009376"/>
    </source>
</evidence>
<dbReference type="PANTHER" id="PTHR22912">
    <property type="entry name" value="DISULFIDE OXIDOREDUCTASE"/>
    <property type="match status" value="1"/>
</dbReference>
<dbReference type="GO" id="GO:0006103">
    <property type="term" value="P:2-oxoglutarate metabolic process"/>
    <property type="evidence" value="ECO:0007669"/>
    <property type="project" value="TreeGrafter"/>
</dbReference>
<keyword evidence="10" id="KW-0476">Mercury</keyword>
<evidence type="ECO:0000256" key="9">
    <source>
        <dbReference type="ARBA" id="ARBA00022827"/>
    </source>
</evidence>
<sequence>MEEYGYAIIGQGAAAFAAAIKADELGLKTVMIGKNETKGAVLGGTCVNVGCVPSKRLITLGNFMDKINFNRFEGLEYYSKIKNFSRIIEEKDYLVGSMRFSKYQKVLAKLKNVKYINDFASFKNKNTLLVNGKEIRAKSILIAKGARANIPAIEGLDKVDYVTNEEALSFKKLPKSLVIIGAGALGLEFAEMFSHFGVKVTVLQRSNSILKDWEPEVSYYLEQYLKDEGINIITDTAINKVSKSGKNVKITFSNKGKTREIYAEKLLLATGRKANIEKLGLKSIGVKVNEGGFIKVDGYLRTSIKNIYAAGDVTGEPMLEALAAAEGNKATINASGKGKAKIDFDSVPSAVFTFPEAARVGLTDKEANTGKKIRCSCGVVMFKDLAKAGIIKDTRGLIKMVIDADTKRILGVEIVGENAADLIHESTLAIKFKLSIDDIIDTVHVFPTLSEITKLAALSFYHNIEDLSCCSE</sequence>
<protein>
    <recommendedName>
        <fullName evidence="5">Mercuric reductase</fullName>
        <ecNumber evidence="4">1.16.1.1</ecNumber>
    </recommendedName>
    <alternativeName>
        <fullName evidence="15">Hg(II) reductase</fullName>
    </alternativeName>
</protein>
<evidence type="ECO:0000256" key="17">
    <source>
        <dbReference type="RuleBase" id="RU003691"/>
    </source>
</evidence>
<dbReference type="Pfam" id="PF02852">
    <property type="entry name" value="Pyr_redox_dim"/>
    <property type="match status" value="1"/>
</dbReference>
<proteinExistence type="inferred from homology"/>
<dbReference type="InterPro" id="IPR023753">
    <property type="entry name" value="FAD/NAD-binding_dom"/>
</dbReference>
<evidence type="ECO:0000256" key="10">
    <source>
        <dbReference type="ARBA" id="ARBA00022914"/>
    </source>
</evidence>
<evidence type="ECO:0000256" key="5">
    <source>
        <dbReference type="ARBA" id="ARBA00014791"/>
    </source>
</evidence>
<dbReference type="GO" id="GO:0050787">
    <property type="term" value="P:detoxification of mercury ion"/>
    <property type="evidence" value="ECO:0007669"/>
    <property type="project" value="InterPro"/>
</dbReference>
<keyword evidence="6" id="KW-0475">Mercuric resistance</keyword>
<dbReference type="Gene3D" id="3.30.390.30">
    <property type="match status" value="1"/>
</dbReference>
<dbReference type="AlphaFoldDB" id="D6GVA4"/>
<comment type="subunit">
    <text evidence="3">Homodimer.</text>
</comment>
<gene>
    <name evidence="20" type="ORF">BJBARM5_0415</name>
</gene>
<evidence type="ECO:0000256" key="3">
    <source>
        <dbReference type="ARBA" id="ARBA00011738"/>
    </source>
</evidence>
<dbReference type="Pfam" id="PF07992">
    <property type="entry name" value="Pyr_redox_2"/>
    <property type="match status" value="1"/>
</dbReference>
<dbReference type="NCBIfam" id="TIGR02053">
    <property type="entry name" value="MerA"/>
    <property type="match status" value="1"/>
</dbReference>
<comment type="catalytic activity">
    <reaction evidence="16">
        <text>Hg + NADP(+) + H(+) = Hg(2+) + NADPH</text>
        <dbReference type="Rhea" id="RHEA:23856"/>
        <dbReference type="ChEBI" id="CHEBI:15378"/>
        <dbReference type="ChEBI" id="CHEBI:16170"/>
        <dbReference type="ChEBI" id="CHEBI:16793"/>
        <dbReference type="ChEBI" id="CHEBI:57783"/>
        <dbReference type="ChEBI" id="CHEBI:58349"/>
        <dbReference type="EC" id="1.16.1.1"/>
    </reaction>
</comment>
<organism evidence="20 21">
    <name type="scientific">Candidatus Parvarchaeum acidophilus ARMAN-5</name>
    <dbReference type="NCBI Taxonomy" id="662762"/>
    <lineage>
        <taxon>Archaea</taxon>
        <taxon>Candidatus Parvarchaeota</taxon>
        <taxon>Candidatus Parvarchaeum</taxon>
    </lineage>
</organism>
<dbReference type="InterPro" id="IPR036188">
    <property type="entry name" value="FAD/NAD-bd_sf"/>
</dbReference>
<keyword evidence="8" id="KW-0479">Metal-binding</keyword>
<dbReference type="InterPro" id="IPR021179">
    <property type="entry name" value="Mercury_reductase_MerA"/>
</dbReference>
<dbReference type="SUPFAM" id="SSF51905">
    <property type="entry name" value="FAD/NAD(P)-binding domain"/>
    <property type="match status" value="1"/>
</dbReference>
<dbReference type="GO" id="GO:0004148">
    <property type="term" value="F:dihydrolipoyl dehydrogenase (NADH) activity"/>
    <property type="evidence" value="ECO:0007669"/>
    <property type="project" value="TreeGrafter"/>
</dbReference>
<keyword evidence="14 17" id="KW-0676">Redox-active center</keyword>
<keyword evidence="9 17" id="KW-0274">FAD</keyword>
<evidence type="ECO:0000313" key="20">
    <source>
        <dbReference type="EMBL" id="EFD92905.1"/>
    </source>
</evidence>
<dbReference type="EC" id="1.16.1.1" evidence="4"/>
<dbReference type="GO" id="GO:0050660">
    <property type="term" value="F:flavin adenine dinucleotide binding"/>
    <property type="evidence" value="ECO:0007669"/>
    <property type="project" value="InterPro"/>
</dbReference>
<dbReference type="PRINTS" id="PR00411">
    <property type="entry name" value="PNDRDTASEI"/>
</dbReference>
<dbReference type="InterPro" id="IPR004099">
    <property type="entry name" value="Pyr_nucl-diS_OxRdtase_dimer"/>
</dbReference>
<dbReference type="GO" id="GO:0050661">
    <property type="term" value="F:NADP binding"/>
    <property type="evidence" value="ECO:0007669"/>
    <property type="project" value="InterPro"/>
</dbReference>
<dbReference type="EMBL" id="GG745551">
    <property type="protein sequence ID" value="EFD92905.1"/>
    <property type="molecule type" value="Genomic_DNA"/>
</dbReference>
<dbReference type="InterPro" id="IPR012999">
    <property type="entry name" value="Pyr_OxRdtase_I_AS"/>
</dbReference>
<evidence type="ECO:0000256" key="13">
    <source>
        <dbReference type="ARBA" id="ARBA00023157"/>
    </source>
</evidence>
<name>D6GVA4_PARA5</name>
<evidence type="ECO:0000256" key="12">
    <source>
        <dbReference type="ARBA" id="ARBA00023027"/>
    </source>
</evidence>
<comment type="similarity">
    <text evidence="2 17">Belongs to the class-I pyridine nucleotide-disulfide oxidoreductase family.</text>
</comment>
<evidence type="ECO:0000256" key="2">
    <source>
        <dbReference type="ARBA" id="ARBA00007532"/>
    </source>
</evidence>
<evidence type="ECO:0000256" key="8">
    <source>
        <dbReference type="ARBA" id="ARBA00022723"/>
    </source>
</evidence>
<evidence type="ECO:0000256" key="15">
    <source>
        <dbReference type="ARBA" id="ARBA00031725"/>
    </source>
</evidence>
<reference evidence="20 21" key="1">
    <citation type="journal article" date="2010" name="Proc. Natl. Acad. Sci. U.S.A.">
        <title>Enigmatic, ultrasmall, uncultivated Archaea.</title>
        <authorList>
            <person name="Baker B.J."/>
            <person name="Comolli L.R."/>
            <person name="Dick G.J."/>
            <person name="Hauser L.J."/>
            <person name="Hyatt D."/>
            <person name="Dill B.D."/>
            <person name="Land M.L."/>
            <person name="Verberkmoes N.C."/>
            <person name="Hettich R.L."/>
            <person name="Banfield J.F."/>
        </authorList>
    </citation>
    <scope>NUCLEOTIDE SEQUENCE [LARGE SCALE GENOMIC DNA]</scope>
</reference>
<evidence type="ECO:0000259" key="19">
    <source>
        <dbReference type="Pfam" id="PF07992"/>
    </source>
</evidence>
<feature type="domain" description="Pyridine nucleotide-disulphide oxidoreductase dimerisation" evidence="18">
    <location>
        <begin position="347"/>
        <end position="456"/>
    </location>
</feature>
<evidence type="ECO:0000256" key="4">
    <source>
        <dbReference type="ARBA" id="ARBA00012661"/>
    </source>
</evidence>
<evidence type="ECO:0000256" key="7">
    <source>
        <dbReference type="ARBA" id="ARBA00022630"/>
    </source>
</evidence>
<dbReference type="GO" id="GO:0045340">
    <property type="term" value="F:mercury ion binding"/>
    <property type="evidence" value="ECO:0007669"/>
    <property type="project" value="InterPro"/>
</dbReference>
<evidence type="ECO:0000256" key="6">
    <source>
        <dbReference type="ARBA" id="ARBA00022466"/>
    </source>
</evidence>
<dbReference type="InterPro" id="IPR016156">
    <property type="entry name" value="FAD/NAD-linked_Rdtase_dimer_sf"/>
</dbReference>
<accession>D6GVA4</accession>
<dbReference type="InterPro" id="IPR001100">
    <property type="entry name" value="Pyr_nuc-diS_OxRdtase"/>
</dbReference>
<evidence type="ECO:0000256" key="16">
    <source>
        <dbReference type="ARBA" id="ARBA00048984"/>
    </source>
</evidence>
<dbReference type="PIRSF" id="PIRSF000350">
    <property type="entry name" value="Mercury_reductase_MerA"/>
    <property type="match status" value="1"/>
</dbReference>
<keyword evidence="11 17" id="KW-0560">Oxidoreductase</keyword>
<dbReference type="InterPro" id="IPR050151">
    <property type="entry name" value="Class-I_Pyr_Nuc-Dis_Oxidored"/>
</dbReference>
<dbReference type="PROSITE" id="PS00076">
    <property type="entry name" value="PYRIDINE_REDOX_1"/>
    <property type="match status" value="1"/>
</dbReference>
<dbReference type="PRINTS" id="PR00368">
    <property type="entry name" value="FADPNR"/>
</dbReference>
<feature type="domain" description="FAD/NAD(P)-binding" evidence="19">
    <location>
        <begin position="6"/>
        <end position="327"/>
    </location>
</feature>
<dbReference type="GO" id="GO:0016152">
    <property type="term" value="F:mercury (II) reductase (NADP+) activity"/>
    <property type="evidence" value="ECO:0007669"/>
    <property type="project" value="UniProtKB-EC"/>
</dbReference>
<keyword evidence="13" id="KW-1015">Disulfide bond</keyword>
<keyword evidence="7 17" id="KW-0285">Flavoprotein</keyword>
<evidence type="ECO:0000256" key="14">
    <source>
        <dbReference type="ARBA" id="ARBA00023284"/>
    </source>
</evidence>
<dbReference type="FunFam" id="3.30.390.30:FF:000001">
    <property type="entry name" value="Dihydrolipoyl dehydrogenase"/>
    <property type="match status" value="1"/>
</dbReference>
<dbReference type="SUPFAM" id="SSF55424">
    <property type="entry name" value="FAD/NAD-linked reductases, dimerisation (C-terminal) domain"/>
    <property type="match status" value="1"/>
</dbReference>
<comment type="cofactor">
    <cofactor evidence="1">
        <name>FAD</name>
        <dbReference type="ChEBI" id="CHEBI:57692"/>
    </cofactor>
</comment>